<evidence type="ECO:0000256" key="9">
    <source>
        <dbReference type="ARBA" id="ARBA00023175"/>
    </source>
</evidence>
<feature type="compositionally biased region" description="Low complexity" evidence="12">
    <location>
        <begin position="2872"/>
        <end position="2890"/>
    </location>
</feature>
<dbReference type="InterPro" id="IPR024317">
    <property type="entry name" value="Dynein_heavy_chain_D4_dom"/>
</dbReference>
<dbReference type="Gene3D" id="1.10.8.710">
    <property type="match status" value="1"/>
</dbReference>
<keyword evidence="4" id="KW-0493">Microtubule</keyword>
<dbReference type="InterPro" id="IPR042222">
    <property type="entry name" value="Dynein_2_N"/>
</dbReference>
<keyword evidence="5" id="KW-0547">Nucleotide-binding</keyword>
<keyword evidence="7" id="KW-0243">Dynein</keyword>
<dbReference type="Gene3D" id="1.20.920.20">
    <property type="match status" value="1"/>
</dbReference>
<feature type="compositionally biased region" description="Polar residues" evidence="12">
    <location>
        <begin position="636"/>
        <end position="664"/>
    </location>
</feature>
<name>A0ABM0MFM5_SACKO</name>
<dbReference type="Pfam" id="PF08393">
    <property type="entry name" value="DHC_N2"/>
    <property type="match status" value="1"/>
</dbReference>
<evidence type="ECO:0000256" key="3">
    <source>
        <dbReference type="ARBA" id="ARBA00022490"/>
    </source>
</evidence>
<dbReference type="Gene3D" id="1.20.920.30">
    <property type="match status" value="1"/>
</dbReference>
<keyword evidence="14" id="KW-1185">Reference proteome</keyword>
<feature type="compositionally biased region" description="Polar residues" evidence="12">
    <location>
        <begin position="3016"/>
        <end position="3025"/>
    </location>
</feature>
<keyword evidence="6" id="KW-0067">ATP-binding</keyword>
<dbReference type="InterPro" id="IPR043157">
    <property type="entry name" value="Dynein_AAA1S"/>
</dbReference>
<dbReference type="Pfam" id="PF17852">
    <property type="entry name" value="Dynein_AAA_lid"/>
    <property type="match status" value="1"/>
</dbReference>
<dbReference type="Pfam" id="PF12781">
    <property type="entry name" value="AAA_9"/>
    <property type="match status" value="1"/>
</dbReference>
<dbReference type="Pfam" id="PF12775">
    <property type="entry name" value="AAA_7"/>
    <property type="match status" value="1"/>
</dbReference>
<evidence type="ECO:0000256" key="5">
    <source>
        <dbReference type="ARBA" id="ARBA00022741"/>
    </source>
</evidence>
<dbReference type="Gene3D" id="1.10.8.720">
    <property type="entry name" value="Region D6 of dynein motor"/>
    <property type="match status" value="1"/>
</dbReference>
<dbReference type="InterPro" id="IPR027417">
    <property type="entry name" value="P-loop_NTPase"/>
</dbReference>
<feature type="region of interest" description="Disordered" evidence="12">
    <location>
        <begin position="634"/>
        <end position="690"/>
    </location>
</feature>
<evidence type="ECO:0000256" key="7">
    <source>
        <dbReference type="ARBA" id="ARBA00023017"/>
    </source>
</evidence>
<dbReference type="PANTHER" id="PTHR45703">
    <property type="entry name" value="DYNEIN HEAVY CHAIN"/>
    <property type="match status" value="1"/>
</dbReference>
<keyword evidence="9" id="KW-0505">Motor protein</keyword>
<dbReference type="Gene3D" id="3.10.490.20">
    <property type="match status" value="1"/>
</dbReference>
<evidence type="ECO:0000256" key="6">
    <source>
        <dbReference type="ARBA" id="ARBA00022840"/>
    </source>
</evidence>
<dbReference type="Pfam" id="PF12777">
    <property type="entry name" value="MT"/>
    <property type="match status" value="1"/>
</dbReference>
<dbReference type="Pfam" id="PF03028">
    <property type="entry name" value="Dynein_heavy"/>
    <property type="match status" value="1"/>
</dbReference>
<dbReference type="GeneID" id="100376274"/>
<feature type="coiled-coil region" evidence="11">
    <location>
        <begin position="3581"/>
        <end position="3615"/>
    </location>
</feature>
<evidence type="ECO:0000313" key="15">
    <source>
        <dbReference type="RefSeq" id="XP_006818816.1"/>
    </source>
</evidence>
<feature type="compositionally biased region" description="Gly residues" evidence="12">
    <location>
        <begin position="2857"/>
        <end position="2871"/>
    </location>
</feature>
<comment type="subcellular location">
    <subcellularLocation>
        <location evidence="1">Cytoplasm</location>
        <location evidence="1">Cytoskeleton</location>
    </subcellularLocation>
</comment>
<dbReference type="PANTHER" id="PTHR45703:SF36">
    <property type="entry name" value="DYNEIN HEAVY CHAIN, CYTOPLASMIC"/>
    <property type="match status" value="1"/>
</dbReference>
<dbReference type="Gene3D" id="3.20.180.20">
    <property type="entry name" value="Dynein heavy chain, N-terminal domain 2"/>
    <property type="match status" value="1"/>
</dbReference>
<dbReference type="InterPro" id="IPR004273">
    <property type="entry name" value="Dynein_heavy_D6_P-loop"/>
</dbReference>
<keyword evidence="3" id="KW-0963">Cytoplasm</keyword>
<evidence type="ECO:0000256" key="2">
    <source>
        <dbReference type="ARBA" id="ARBA00008887"/>
    </source>
</evidence>
<feature type="compositionally biased region" description="Basic and acidic residues" evidence="12">
    <location>
        <begin position="3122"/>
        <end position="3134"/>
    </location>
</feature>
<feature type="compositionally biased region" description="Basic residues" evidence="12">
    <location>
        <begin position="1831"/>
        <end position="1840"/>
    </location>
</feature>
<feature type="compositionally biased region" description="Basic and acidic residues" evidence="12">
    <location>
        <begin position="3040"/>
        <end position="3054"/>
    </location>
</feature>
<dbReference type="InterPro" id="IPR041228">
    <property type="entry name" value="Dynein_C"/>
</dbReference>
<feature type="domain" description="AAA+ ATPase" evidence="13">
    <location>
        <begin position="2608"/>
        <end position="2769"/>
    </location>
</feature>
<dbReference type="InterPro" id="IPR026983">
    <property type="entry name" value="DHC"/>
</dbReference>
<feature type="region of interest" description="Disordered" evidence="12">
    <location>
        <begin position="4125"/>
        <end position="4156"/>
    </location>
</feature>
<feature type="region of interest" description="Disordered" evidence="12">
    <location>
        <begin position="1818"/>
        <end position="1844"/>
    </location>
</feature>
<accession>A0ABM0MFM5</accession>
<evidence type="ECO:0000256" key="11">
    <source>
        <dbReference type="SAM" id="Coils"/>
    </source>
</evidence>
<dbReference type="InterPro" id="IPR035706">
    <property type="entry name" value="AAA_9"/>
</dbReference>
<dbReference type="SUPFAM" id="SSF52540">
    <property type="entry name" value="P-loop containing nucleoside triphosphate hydrolases"/>
    <property type="match status" value="2"/>
</dbReference>
<gene>
    <name evidence="15" type="primary">LOC100376274</name>
</gene>
<dbReference type="Pfam" id="PF18199">
    <property type="entry name" value="Dynein_C"/>
    <property type="match status" value="1"/>
</dbReference>
<dbReference type="Gene3D" id="1.20.58.1120">
    <property type="match status" value="1"/>
</dbReference>
<dbReference type="InterPro" id="IPR035699">
    <property type="entry name" value="AAA_6"/>
</dbReference>
<dbReference type="Proteomes" id="UP000694865">
    <property type="component" value="Unplaced"/>
</dbReference>
<feature type="region of interest" description="Disordered" evidence="12">
    <location>
        <begin position="2462"/>
        <end position="2500"/>
    </location>
</feature>
<proteinExistence type="inferred from homology"/>
<dbReference type="InterPro" id="IPR003593">
    <property type="entry name" value="AAA+_ATPase"/>
</dbReference>
<evidence type="ECO:0000259" key="13">
    <source>
        <dbReference type="SMART" id="SM00382"/>
    </source>
</evidence>
<evidence type="ECO:0000256" key="10">
    <source>
        <dbReference type="ARBA" id="ARBA00023212"/>
    </source>
</evidence>
<dbReference type="InterPro" id="IPR041466">
    <property type="entry name" value="Dynein_AAA5_ext"/>
</dbReference>
<evidence type="ECO:0000256" key="4">
    <source>
        <dbReference type="ARBA" id="ARBA00022701"/>
    </source>
</evidence>
<dbReference type="Pfam" id="PF12780">
    <property type="entry name" value="AAA_8"/>
    <property type="match status" value="1"/>
</dbReference>
<dbReference type="SMART" id="SM00382">
    <property type="entry name" value="AAA"/>
    <property type="match status" value="3"/>
</dbReference>
<dbReference type="Gene3D" id="1.10.8.1220">
    <property type="match status" value="1"/>
</dbReference>
<feature type="region of interest" description="Disordered" evidence="12">
    <location>
        <begin position="253"/>
        <end position="274"/>
    </location>
</feature>
<protein>
    <submittedName>
        <fullName evidence="15">Uncharacterized protein LOC100376274</fullName>
    </submittedName>
</protein>
<feature type="coiled-coil region" evidence="11">
    <location>
        <begin position="4303"/>
        <end position="4330"/>
    </location>
</feature>
<feature type="compositionally biased region" description="Basic and acidic residues" evidence="12">
    <location>
        <begin position="675"/>
        <end position="690"/>
    </location>
</feature>
<evidence type="ECO:0000256" key="1">
    <source>
        <dbReference type="ARBA" id="ARBA00004245"/>
    </source>
</evidence>
<feature type="region of interest" description="Disordered" evidence="12">
    <location>
        <begin position="163"/>
        <end position="201"/>
    </location>
</feature>
<feature type="domain" description="AAA+ ATPase" evidence="13">
    <location>
        <begin position="1727"/>
        <end position="2000"/>
    </location>
</feature>
<feature type="compositionally biased region" description="Polar residues" evidence="12">
    <location>
        <begin position="2486"/>
        <end position="2500"/>
    </location>
</feature>
<dbReference type="Gene3D" id="3.40.50.300">
    <property type="entry name" value="P-loop containing nucleotide triphosphate hydrolases"/>
    <property type="match status" value="5"/>
</dbReference>
<feature type="compositionally biased region" description="Basic and acidic residues" evidence="12">
    <location>
        <begin position="253"/>
        <end position="268"/>
    </location>
</feature>
<dbReference type="Gene3D" id="1.10.287.2620">
    <property type="match status" value="1"/>
</dbReference>
<evidence type="ECO:0000256" key="12">
    <source>
        <dbReference type="SAM" id="MobiDB-lite"/>
    </source>
</evidence>
<organism evidence="14 15">
    <name type="scientific">Saccoglossus kowalevskii</name>
    <name type="common">Acorn worm</name>
    <dbReference type="NCBI Taxonomy" id="10224"/>
    <lineage>
        <taxon>Eukaryota</taxon>
        <taxon>Metazoa</taxon>
        <taxon>Hemichordata</taxon>
        <taxon>Enteropneusta</taxon>
        <taxon>Harrimaniidae</taxon>
        <taxon>Saccoglossus</taxon>
    </lineage>
</organism>
<feature type="compositionally biased region" description="Low complexity" evidence="12">
    <location>
        <begin position="3098"/>
        <end position="3110"/>
    </location>
</feature>
<dbReference type="InterPro" id="IPR024743">
    <property type="entry name" value="Dynein_HC_stalk"/>
</dbReference>
<dbReference type="InterPro" id="IPR013602">
    <property type="entry name" value="Dynein_heavy_linker"/>
</dbReference>
<feature type="region of interest" description="Disordered" evidence="12">
    <location>
        <begin position="3918"/>
        <end position="3939"/>
    </location>
</feature>
<dbReference type="Gene3D" id="1.20.1270.280">
    <property type="match status" value="1"/>
</dbReference>
<keyword evidence="10" id="KW-0206">Cytoskeleton</keyword>
<dbReference type="RefSeq" id="XP_006818816.1">
    <property type="nucleotide sequence ID" value="XM_006818753.1"/>
</dbReference>
<evidence type="ECO:0000313" key="14">
    <source>
        <dbReference type="Proteomes" id="UP000694865"/>
    </source>
</evidence>
<feature type="compositionally biased region" description="Basic residues" evidence="12">
    <location>
        <begin position="2845"/>
        <end position="2856"/>
    </location>
</feature>
<reference evidence="15" key="1">
    <citation type="submission" date="2025-08" db="UniProtKB">
        <authorList>
            <consortium name="RefSeq"/>
        </authorList>
    </citation>
    <scope>IDENTIFICATION</scope>
    <source>
        <tissue evidence="15">Testes</tissue>
    </source>
</reference>
<dbReference type="Gene3D" id="1.10.472.130">
    <property type="match status" value="1"/>
</dbReference>
<feature type="compositionally biased region" description="Polar residues" evidence="12">
    <location>
        <begin position="2892"/>
        <end position="2918"/>
    </location>
</feature>
<evidence type="ECO:0000256" key="8">
    <source>
        <dbReference type="ARBA" id="ARBA00023054"/>
    </source>
</evidence>
<dbReference type="InterPro" id="IPR042228">
    <property type="entry name" value="Dynein_linker_3"/>
</dbReference>
<dbReference type="Gene3D" id="1.20.140.100">
    <property type="entry name" value="Dynein heavy chain, N-terminal domain 2"/>
    <property type="match status" value="1"/>
</dbReference>
<keyword evidence="8 11" id="KW-0175">Coiled coil</keyword>
<feature type="region of interest" description="Disordered" evidence="12">
    <location>
        <begin position="3016"/>
        <end position="3179"/>
    </location>
</feature>
<comment type="similarity">
    <text evidence="2">Belongs to the dynein heavy chain family.</text>
</comment>
<dbReference type="Pfam" id="PF12774">
    <property type="entry name" value="AAA_6"/>
    <property type="match status" value="3"/>
</dbReference>
<dbReference type="InterPro" id="IPR043160">
    <property type="entry name" value="Dynein_C_barrel"/>
</dbReference>
<feature type="region of interest" description="Disordered" evidence="12">
    <location>
        <begin position="2842"/>
        <end position="2925"/>
    </location>
</feature>
<feature type="compositionally biased region" description="Low complexity" evidence="12">
    <location>
        <begin position="3074"/>
        <end position="3088"/>
    </location>
</feature>
<feature type="compositionally biased region" description="Basic and acidic residues" evidence="12">
    <location>
        <begin position="3918"/>
        <end position="3930"/>
    </location>
</feature>
<feature type="domain" description="AAA+ ATPase" evidence="13">
    <location>
        <begin position="2194"/>
        <end position="2376"/>
    </location>
</feature>
<sequence>MSVTQEEARLPATDHGRLPALSDTVSLVSDSSTANTPRNPTVSIVQQAAFWATDVRSRIDKNITSGKEVEFSDIDWLTQELVAVFITALQQDSHQYWLYVHEIFNLLSPYAKYLQRNQQIHHYLERIYYHIQSVKEKFFDIPMVQRMAMIFPEEMERIQRVGGNSRNYRTPTPPRPLIVTPRRSRQTDPMKLPNGNNPFVLERHDDVDKVRPKGLSFGDLAKSLPAVIGETSKREAVWSEGFGLMAQAVGTELPEHPETESQAERPTRTSEPFSWSVDPSLFKDDFTVSEEADEEPELPPMTGKEAVEMFGRGKHLGKVKFVYLNKAPSRHFTPYDLVVVPKHKANPKEHWVMSCFGVLHVYKNKPSETTTLHEWHRECVLWNTITKLPFFKEFLIKKAFLRWRANIKYSDFARIRHKIDITMIPNVPSFGAALLQISKLLQELGTIQFLPYELTQCYNLVQFEQNIVNRKKDAEVLLEKFFKFCKLVVDVTCEQTFEKLRFCETQARHQKVIFSKESLYLQRVKREQREENLYLAREETGKLGNFVRLVDQMLLAHLVALARVNISTFVGVTMQAGKEANRDALYKAKLIFTTKHALTVFPSKDKFTNTIHQILHNIPVVLCEMAQPMDLVASAPSPTHKSESTLTKSGFNTTDKTQSSGNTTKTDDESSDAIMKPRIDSPVEATKSEDEIGVATPDLCVRPETEMLIGGQGFMGQYSPLSKGNLADKLSNDEIVSEYLSLHTSIMSSSLSDIDQFCQEHAWLAEIHKFVKTWNRDSCKVFQRAEAYTIETKLGEIRNWTEQVKNVERYFVTENGLIYVDCGAIQEDIIPGLSGAFRDLLNYTAHQAKNLSTTFSTEVQRVVKGMREKNTDIESFAEYAKQYMRYKNKTVDLQTEVEYIKSLFEVIRLSYRALTSDEEKHEEKVWHAWEAFLLQLQDASEFVNTQTPIVAQQLQETFRNLTREAERICKTATTGAFLDPSQNPSKLLTHMRKLREQFDEVQTKMVKYSKYREAILGEPYDVSGLTDMMKRMEVRAELWKYVEVSTFAIQEWMQQLFKRFHVNKALDKITEWQQAAGRLKDRIPQGDEVLKHWYKLLNDFKQDLPLLQKLASDSLKPRHWKALFVGMGQIYQPGYAYTVADLLSFNLNEHSMLINTICAGATAEFALEQTLNKLRKMWELKEFQLAKHIPIIKGAKKKESPIHKGKKRGLLKKSQAESRQLPDMYTLTGYDDLKYLLQDNQVTIQSMLGSQHLAELRPEAEKWEIILQDIEDMTDLWITSQTKWQYLSKVFSDPEMCKKLPEEAIKFEDDVDLKFQEVMKAVAGDSRVLSILNKRKGAKGWRELQGDHLKQVFQTIIRKAEEILQSMERFLDDVRNQFPRLFFLSNEEVVEMISISRNTKLWLPYVRKCFTGIRSLGFALPQLAEADRMNTALDMALHADKLEVISLEGELGEKVSLVSPVEAKPDVGKWLSALELNMKTTLGTLLRVCVETRLNEGLSFPGKILEELSAFENNDQESKELSEAVKHSYRHWLLRFPAQVVLTTEALFWEKEVHNALKSSKSQEELEKIRDSYHCRFDQYLSVLHDNCHHFLTSHTRARLQVLLGGLLNQGLHLRDIIDNLLLCESPSDKCFEWLKVLRYHMDMKSVLCAQPLPPADMEDATDDSTPRRAPRMSTVVSTGYILGECNLHQLGGSFPYDHEYIGPTSRLVVTPLTDRCHMTLTMALKNHQCGTIMGPSGTGKSETIRDLAKTMGRHCVTFNCNESLHANLMSRLLTGAIQAGSWLVWDDMDRMPYEMMSVIAQELEYLKQTYRVLESTGDNQYGTRGTTRQDKRRKTKRRNSLTTLHSLPTRPNLEKEKTFPNYTKGPVTNYFEETFGGEEDADDEWEDYQDISVVRQRRYSISKAVHLEREDYYEEISPIPLFGDMHGPARYMRTKNKTDASFAHLSKWSYTPTSLGNLLFNGNLLTAGGNFGSFMTLNSDDRKCQDIPFSLRLVMRPVAMVKPDRLRILEAILCYKGFGGFKELACKLNIFYDIIEKQLPDDSSRTIGPGLRAMKISIQIATVKLFGRRQLHQLGSGKSTSSAAPSVSEIQEENDIFDGTDISEFDDDSIREEAALLFGVQKTLLSRLHCVEALQVVKQAIRTVFPHSSRPASAQEHDPALVSAIQEQLVTDQLQATPQHVSKILQLYESLQQKSGVVLVGASGSGKTTSYKTLGKVLNTLHLHPPSKEDTMQPTAPIRGLRIKLFGCNTRNGAWQEGIVPKLLHEANAQTVAAAAVIEQHSEKPSAQQLAKLPSIVKKWIVLDGNMSSQWVDNMNTLLDEHKKLCLNNGEQVNIMDSTSMVFETCSITNSSPSLLGRSAIVYCGSDVVHWKMLFESWLQTAKNKWELFNVSLKVLSSLVDDTFGATIKFLTSECASTLTADTTTSLNQNNGTTTGIQEVTSFLNILSSLFDKHLLREDEDEGNESDVMKNASSAPLDKLETHSRPVTGSTLSRQSSSLEDTMAPNHIQRIVGMFTFAYIWGFGGKLHERYIEEFDSFTRHTLHRARHDIRLPNHGLVFDYAVEVNTGMMITWREFSQDGVKTLPTGYTIVPEVERYAYLIDLLLGSNHPVMLTGPPGVGKTSLIQNMVPNKHYFTRMVLSTGMDSPMMQQMIEKQLDRVRQRMPVAATDQRKNKASHLFFLDDLNATSSSDTGSIPCLELLRQMLSQCGVYDRHRFYLKPIDDAKFLASSVSPGVSGIGTETAHQIIDPRLARLFTVFTLFPLTSQAMHQVYGKPLQNWLEEFPAYSISHHYELAHAILSATMDLFNMVKKNLTPTPVNAHYIFTLHDVARCISSMFLLSPRSRGRPKPGRKRGGGGGGGGGAGGGGSGASAAKSQSSQIIKSASIPSVGGQSSDSSQASNVKQSQSWMSFGSTSDGKGVPTVVTPPLMRLVVRLWCHEASRTYYDRLISEEDQVWFTKQLLDVVERHFCSAADDNGGQEMETIHEQLEQLDSESEVIRVKMPENLLKRSSVTPLSSISTVTTPRDEDRKTSTPVAQSDERKSQTPRKDISEGRSPLLLVADETEAKKGKGSTPQTTVTTSSTTPWTERETETESRASQASTSSETTSGDVTPYLPTPRSETRKESTSERDTGTGTGSRKGASTGILRISSTPSKPSTPGVLKPTTPGEAKSGGYRRGVTFKPGLIGDAHQGRYTGPLIPMDQICNPGQNLCNILFSMSLYASGDRGYNESTSSQLMDGVTRCLNLYNEKYATKKLDIVLFKEALHHIARITRVLGTTGGNALLLGKTHCTGRTTLTKLAAYAARCKLYEPKPSFRGDMAANRMKLRQYIRESSNIAGLHGKPVVLLVRDTLGEQCLEDVCAVMSQGTLPGLYSDEEIEEIATAMLPGSKGGGHRGQRLEMAVERYYRRVCNNMHIIVCMDFSDINYSNSIEILRRFPALLTRCCCVDVYFPWSHEALVSVAHQWIRRDAMDKFTGKLYKVPWRLDDPASQLSAVCNAMAYIHQSAEHMIEGLFKAQFKFYTPTTYLEFIDLFKHIASKMASHHQKTISTYERALSRIDVAYNTIDSYNNDVGRMTPMLQQGASNVDDKRREVEALKELYQKAKEECALDEAEIAKMSAPLERRKKEAQEEQEKVDPIYDAALSALKSLNPLDVNEIRSYRVPPAIVVNVVNALCLLFKQPYDWESGKGLLNRENFFQDLEFYDKDNIPEDIFQRLNILFIQDPEFRPEVVGESSKAASSLCLWVHAIYAYSEIHRNLQPKLEAVADQEAKINEALRVLGEKRKRFQEIKYKLENKIQMQRDAMRSVRNMEKSMRETQKHIAKATALVDNMSTQNTEWRSRLSQAQYEYNTAPGDALIAAACVCYHGPMEQFARDVLVQDWIERCRTGKFVLQSFETELPVAQSVTPALELVIQANKDEKPGSRKGSRETNSAGSTKLKLQAEVEAESIYSDGTIDREETPDTAIGSLGYSDLHDALTPANIVQIRDPFTLQDVLSSVEEQGDWYHRSIPHDNFAVQNALILRSYGRDGRYSWPLIIDPDNQAGSWIQLLQETIRSNDDVEEEATRKIPLSVIDEKSEPGDVVVAATVADEVPITDWESHPPDDDGGRETGFTISTIVETEGDPFTPRTVTSFGDAVTPATTRDPYADSETATDIHGGSEVDMFEAWDIDIDTDLELPMDNLWMVSADDPNLNYRVVHSVAFGLTLVITHVERLPPDYALYELLHRNITVDVDGKHHIKLGGNDFDYNPDFRLYLLTSVPIHIKGTGLLPLPIQQCSVVDLSLSQQGVFDKVLKIVLDIERPEYENQYRSIESDLKHYQQQLENTQNAILHKTLNLKLSVLEDGDMLPSLINCQQQTFSLQTSLAETKVFAEQLDEKRRNYIPVAKHGSVLYSVIKHFPKLHQLYQFKLSAFLSVVSTMMKSRSQGKAGAMGVSPKARTSELIDALTQSIHEFVSTAVSSQHSQLFAFLVAMEKLRMTGGVTNQEWSIFVDGINDDVMEIKDVRRKPDWMPQKAWIDFGILEGLEDFEGIRDSMVKYEKQWQEYFECTPVLLSLVPDDNQAHLSIIQKAILWRIIQPHLLYQLCHDITVYQLGAAIAKSDNYNICKILTNTDQHTPIVFIRPASYHSDDAFSSSKGHCLFDPVLEMMHYGKQTGMEGCIHVVTLGTPVQMDEAVQVIQDSMLSGHWVILNNCHLAETWTKDIIKLIQPICDLLFAVSLLHTVLNQRRLYHQNSLIQDCYWSHGELQTAIDCLQSVAKTCGFEMHSALQYILGNVVYGGHTLDPNDLSSIRAVADGCLLPVNHDKLQDPNMMGVVSLLKSLVPEDDISAEADGSYHGYQEVFDKMKETVTTDQLGLAETANVALQSLLSRNLLDGLKKIAGMSNFGPSLQMDILDNISQCLEDVTSYLQNLAPLPQPPEESLSYLNNFLATEVIQCQKLVNRIHSDIQLALTVAKGETASTQETERMLQSLKMRTVPQSWLPADYPSSLAVKNFFDNLNCRIFDLTEYCDPQRSTAVYNLSVFSNPGMFLQCIVMEHARKEYLEVQHITLHSQVLGFSHIPSSSPEFGVYLTGLHLHNAFWDSRHASILHAAYKPSLSIPSQLPIVWLKPVNENEKNEQSYPTFRCPVIAAVEQRERFTDKRVVCHIDLPCTNNIELCLQRRIYASSQI</sequence>
<dbReference type="InterPro" id="IPR042219">
    <property type="entry name" value="AAA_lid_11_sf"/>
</dbReference>